<dbReference type="InterPro" id="IPR036116">
    <property type="entry name" value="FN3_sf"/>
</dbReference>
<dbReference type="Proteomes" id="UP000271098">
    <property type="component" value="Unassembled WGS sequence"/>
</dbReference>
<evidence type="ECO:0000313" key="3">
    <source>
        <dbReference type="Proteomes" id="UP000271098"/>
    </source>
</evidence>
<sequence>MLPTNITFYIAREDKVNGSDFEPNSANVTFEYSGNQEFRIYQLEPKSRYKIRAQATNEAGVSELSDPELILTTAPWTPEAPNDINYDCSKACSLVWDEPNDRGSPIIAYKLILKEITLTEPVNVGTYTH</sequence>
<organism evidence="4">
    <name type="scientific">Gongylonema pulchrum</name>
    <dbReference type="NCBI Taxonomy" id="637853"/>
    <lineage>
        <taxon>Eukaryota</taxon>
        <taxon>Metazoa</taxon>
        <taxon>Ecdysozoa</taxon>
        <taxon>Nematoda</taxon>
        <taxon>Chromadorea</taxon>
        <taxon>Rhabditida</taxon>
        <taxon>Spirurina</taxon>
        <taxon>Spiruromorpha</taxon>
        <taxon>Spiruroidea</taxon>
        <taxon>Gongylonematidae</taxon>
        <taxon>Gongylonema</taxon>
    </lineage>
</organism>
<dbReference type="SUPFAM" id="SSF49265">
    <property type="entry name" value="Fibronectin type III"/>
    <property type="match status" value="1"/>
</dbReference>
<reference evidence="2 3" key="2">
    <citation type="submission" date="2018-11" db="EMBL/GenBank/DDBJ databases">
        <authorList>
            <consortium name="Pathogen Informatics"/>
        </authorList>
    </citation>
    <scope>NUCLEOTIDE SEQUENCE [LARGE SCALE GENOMIC DNA]</scope>
</reference>
<name>A0A183D5A7_9BILA</name>
<dbReference type="CDD" id="cd00063">
    <property type="entry name" value="FN3"/>
    <property type="match status" value="1"/>
</dbReference>
<dbReference type="EMBL" id="UYRT01006992">
    <property type="protein sequence ID" value="VDK41450.1"/>
    <property type="molecule type" value="Genomic_DNA"/>
</dbReference>
<dbReference type="Gene3D" id="2.60.40.10">
    <property type="entry name" value="Immunoglobulins"/>
    <property type="match status" value="1"/>
</dbReference>
<dbReference type="OrthoDB" id="428111at2759"/>
<evidence type="ECO:0000259" key="1">
    <source>
        <dbReference type="PROSITE" id="PS50853"/>
    </source>
</evidence>
<dbReference type="PROSITE" id="PS50853">
    <property type="entry name" value="FN3"/>
    <property type="match status" value="1"/>
</dbReference>
<feature type="domain" description="Fibronectin type-III" evidence="1">
    <location>
        <begin position="1"/>
        <end position="76"/>
    </location>
</feature>
<dbReference type="WBParaSite" id="GPUH_0000390501-mRNA-1">
    <property type="protein sequence ID" value="GPUH_0000390501-mRNA-1"/>
    <property type="gene ID" value="GPUH_0000390501"/>
</dbReference>
<accession>A0A183D5A7</accession>
<dbReference type="InterPro" id="IPR013783">
    <property type="entry name" value="Ig-like_fold"/>
</dbReference>
<evidence type="ECO:0000313" key="4">
    <source>
        <dbReference type="WBParaSite" id="GPUH_0000390501-mRNA-1"/>
    </source>
</evidence>
<dbReference type="InterPro" id="IPR003961">
    <property type="entry name" value="FN3_dom"/>
</dbReference>
<dbReference type="AlphaFoldDB" id="A0A183D5A7"/>
<gene>
    <name evidence="2" type="ORF">GPUH_LOCUS3901</name>
</gene>
<reference evidence="4" key="1">
    <citation type="submission" date="2016-06" db="UniProtKB">
        <authorList>
            <consortium name="WormBaseParasite"/>
        </authorList>
    </citation>
    <scope>IDENTIFICATION</scope>
</reference>
<protein>
    <submittedName>
        <fullName evidence="4">Fibronectin type-III domain-containing protein</fullName>
    </submittedName>
</protein>
<evidence type="ECO:0000313" key="2">
    <source>
        <dbReference type="EMBL" id="VDK41450.1"/>
    </source>
</evidence>
<keyword evidence="3" id="KW-1185">Reference proteome</keyword>
<proteinExistence type="predicted"/>